<evidence type="ECO:0000259" key="4">
    <source>
        <dbReference type="PROSITE" id="PS01124"/>
    </source>
</evidence>
<dbReference type="InterPro" id="IPR050204">
    <property type="entry name" value="AraC_XylS_family_regulators"/>
</dbReference>
<dbReference type="PROSITE" id="PS00041">
    <property type="entry name" value="HTH_ARAC_FAMILY_1"/>
    <property type="match status" value="1"/>
</dbReference>
<dbReference type="SMART" id="SM00342">
    <property type="entry name" value="HTH_ARAC"/>
    <property type="match status" value="1"/>
</dbReference>
<dbReference type="SUPFAM" id="SSF52317">
    <property type="entry name" value="Class I glutamine amidotransferase-like"/>
    <property type="match status" value="1"/>
</dbReference>
<keyword evidence="1" id="KW-0805">Transcription regulation</keyword>
<comment type="caution">
    <text evidence="5">The sequence shown here is derived from an EMBL/GenBank/DDBJ whole genome shotgun (WGS) entry which is preliminary data.</text>
</comment>
<evidence type="ECO:0000313" key="5">
    <source>
        <dbReference type="EMBL" id="MDB6177712.1"/>
    </source>
</evidence>
<dbReference type="Gene3D" id="3.40.50.880">
    <property type="match status" value="1"/>
</dbReference>
<evidence type="ECO:0000256" key="2">
    <source>
        <dbReference type="ARBA" id="ARBA00023125"/>
    </source>
</evidence>
<feature type="domain" description="HTH araC/xylS-type" evidence="4">
    <location>
        <begin position="215"/>
        <end position="313"/>
    </location>
</feature>
<keyword evidence="2" id="KW-0238">DNA-binding</keyword>
<dbReference type="EMBL" id="JAQBIE010000010">
    <property type="protein sequence ID" value="MDB6177712.1"/>
    <property type="molecule type" value="Genomic_DNA"/>
</dbReference>
<dbReference type="PANTHER" id="PTHR46796">
    <property type="entry name" value="HTH-TYPE TRANSCRIPTIONAL ACTIVATOR RHAS-RELATED"/>
    <property type="match status" value="1"/>
</dbReference>
<dbReference type="PRINTS" id="PR00032">
    <property type="entry name" value="HTHARAC"/>
</dbReference>
<dbReference type="PANTHER" id="PTHR46796:SF13">
    <property type="entry name" value="HTH-TYPE TRANSCRIPTIONAL ACTIVATOR RHAS"/>
    <property type="match status" value="1"/>
</dbReference>
<dbReference type="RefSeq" id="WP_271888835.1">
    <property type="nucleotide sequence ID" value="NZ_JAQBIE010000010.1"/>
</dbReference>
<evidence type="ECO:0000256" key="1">
    <source>
        <dbReference type="ARBA" id="ARBA00023015"/>
    </source>
</evidence>
<dbReference type="InterPro" id="IPR018060">
    <property type="entry name" value="HTH_AraC"/>
</dbReference>
<dbReference type="Gene3D" id="1.10.10.60">
    <property type="entry name" value="Homeodomain-like"/>
    <property type="match status" value="1"/>
</dbReference>
<evidence type="ECO:0000256" key="3">
    <source>
        <dbReference type="ARBA" id="ARBA00023163"/>
    </source>
</evidence>
<dbReference type="Pfam" id="PF12833">
    <property type="entry name" value="HTH_18"/>
    <property type="match status" value="1"/>
</dbReference>
<dbReference type="SUPFAM" id="SSF46689">
    <property type="entry name" value="Homeodomain-like"/>
    <property type="match status" value="2"/>
</dbReference>
<dbReference type="InterPro" id="IPR018062">
    <property type="entry name" value="HTH_AraC-typ_CS"/>
</dbReference>
<evidence type="ECO:0000313" key="6">
    <source>
        <dbReference type="Proteomes" id="UP001165641"/>
    </source>
</evidence>
<protein>
    <submittedName>
        <fullName evidence="5">Helix-turn-helix domain-containing protein</fullName>
    </submittedName>
</protein>
<name>A0ABT4ZED2_9RHOB</name>
<gene>
    <name evidence="5" type="ORF">PAF17_09325</name>
</gene>
<organism evidence="5 6">
    <name type="scientific">Paracoccus onchidii</name>
    <dbReference type="NCBI Taxonomy" id="3017813"/>
    <lineage>
        <taxon>Bacteria</taxon>
        <taxon>Pseudomonadati</taxon>
        <taxon>Pseudomonadota</taxon>
        <taxon>Alphaproteobacteria</taxon>
        <taxon>Rhodobacterales</taxon>
        <taxon>Paracoccaceae</taxon>
        <taxon>Paracoccus</taxon>
    </lineage>
</organism>
<sequence length="315" mass="35335">MDRVDVTILVQPGFVATELALVKDVLRIANRLNKQMVFDTRLCTVSGTELVEGLGGILVRAVRLPGPDDPRPDHLVVLGGANIERDFKKLHPWIRRLERRGTEVILLSDAAHEWKRLDPDNRDVTTHWENHQLLRDVTMQSGRSLPLYSRSNRIISAAGMMATADVILNAIVAPKSLGLAHSVSQVLLMHAIRAPDMDQPRSENDIAFFRHARLEQAIKLMEENVEVPLSIAELARLAGVSVRQMERRFQTALGCSPKAFYRALRLKRGRALVEQTNMPIADIAISLGFSSSSIFARLYAREYGITPARARSKRR</sequence>
<dbReference type="Proteomes" id="UP001165641">
    <property type="component" value="Unassembled WGS sequence"/>
</dbReference>
<accession>A0ABT4ZED2</accession>
<keyword evidence="3" id="KW-0804">Transcription</keyword>
<dbReference type="InterPro" id="IPR029062">
    <property type="entry name" value="Class_I_gatase-like"/>
</dbReference>
<dbReference type="InterPro" id="IPR020449">
    <property type="entry name" value="Tscrpt_reg_AraC-type_HTH"/>
</dbReference>
<dbReference type="InterPro" id="IPR009057">
    <property type="entry name" value="Homeodomain-like_sf"/>
</dbReference>
<dbReference type="PROSITE" id="PS01124">
    <property type="entry name" value="HTH_ARAC_FAMILY_2"/>
    <property type="match status" value="1"/>
</dbReference>
<reference evidence="5" key="1">
    <citation type="submission" date="2022-12" db="EMBL/GenBank/DDBJ databases">
        <title>Paracoccus onchidii sp. nov., isolated from a marine invertebrate from the South China Sea.</title>
        <authorList>
            <person name="Xu S."/>
            <person name="Liu Z."/>
            <person name="Xu Y."/>
        </authorList>
    </citation>
    <scope>NUCLEOTIDE SEQUENCE</scope>
    <source>
        <strain evidence="5">Z330</strain>
    </source>
</reference>
<keyword evidence="6" id="KW-1185">Reference proteome</keyword>
<proteinExistence type="predicted"/>